<name>A0A6A7KCZ0_9FIRM</name>
<feature type="chain" id="PRO_5025480447" evidence="1">
    <location>
        <begin position="23"/>
        <end position="286"/>
    </location>
</feature>
<dbReference type="Pfam" id="PF06207">
    <property type="entry name" value="DUF1002"/>
    <property type="match status" value="1"/>
</dbReference>
<evidence type="ECO:0000313" key="3">
    <source>
        <dbReference type="Proteomes" id="UP000440004"/>
    </source>
</evidence>
<feature type="signal peptide" evidence="1">
    <location>
        <begin position="1"/>
        <end position="22"/>
    </location>
</feature>
<sequence>MKKIIAILVVLILVLTPGLALADIAVGDVIVSLGENLTDSQKQAILEEFNAPEDALQITTSNQEEHKYLGGVIPAAQIGSRALSSVMVTYTQKGSGIKVSTNNINYITEQTYTNSLITAGINDADIQITAPFEVSGTAALTGIMKAYEVSTGEAIDEDVKKVANEEMVTSAELGEEIGDENATDIINEIKKQIAEQNPQTTEDVKNIVINVVNNFNINLSQEQIDKLVSLFDKMKDLNINWNQVANQIENLSGKATEFLSSDEGASFLSGVRDFFSGLANWIRSLF</sequence>
<gene>
    <name evidence="2" type="ORF">GC105_13840</name>
</gene>
<protein>
    <submittedName>
        <fullName evidence="2">DUF1002 domain-containing protein</fullName>
    </submittedName>
</protein>
<proteinExistence type="predicted"/>
<dbReference type="AlphaFoldDB" id="A0A6A7KCZ0"/>
<reference evidence="2 3" key="1">
    <citation type="submission" date="2019-10" db="EMBL/GenBank/DDBJ databases">
        <title>Alkalibaculum tamaniensis sp.nov., a new alkaliphilic acetogen, isolated on methoxylated aromatics from a mud volcano.</title>
        <authorList>
            <person name="Khomyakova M.A."/>
            <person name="Merkel A.Y."/>
            <person name="Bonch-Osmolovskaya E.A."/>
            <person name="Slobodkin A.I."/>
        </authorList>
    </citation>
    <scope>NUCLEOTIDE SEQUENCE [LARGE SCALE GENOMIC DNA]</scope>
    <source>
        <strain evidence="2 3">M08DMB</strain>
    </source>
</reference>
<keyword evidence="1" id="KW-0732">Signal</keyword>
<evidence type="ECO:0000256" key="1">
    <source>
        <dbReference type="SAM" id="SignalP"/>
    </source>
</evidence>
<comment type="caution">
    <text evidence="2">The sequence shown here is derived from an EMBL/GenBank/DDBJ whole genome shotgun (WGS) entry which is preliminary data.</text>
</comment>
<evidence type="ECO:0000313" key="2">
    <source>
        <dbReference type="EMBL" id="MPW26863.1"/>
    </source>
</evidence>
<dbReference type="RefSeq" id="WP_152805951.1">
    <property type="nucleotide sequence ID" value="NZ_WHNX01000030.1"/>
</dbReference>
<dbReference type="EMBL" id="WHNX01000030">
    <property type="protein sequence ID" value="MPW26863.1"/>
    <property type="molecule type" value="Genomic_DNA"/>
</dbReference>
<dbReference type="InterPro" id="IPR009343">
    <property type="entry name" value="DUF1002"/>
</dbReference>
<organism evidence="2 3">
    <name type="scientific">Alkalibaculum sporogenes</name>
    <dbReference type="NCBI Taxonomy" id="2655001"/>
    <lineage>
        <taxon>Bacteria</taxon>
        <taxon>Bacillati</taxon>
        <taxon>Bacillota</taxon>
        <taxon>Clostridia</taxon>
        <taxon>Eubacteriales</taxon>
        <taxon>Eubacteriaceae</taxon>
        <taxon>Alkalibaculum</taxon>
    </lineage>
</organism>
<accession>A0A6A7KCZ0</accession>
<keyword evidence="3" id="KW-1185">Reference proteome</keyword>
<dbReference type="Proteomes" id="UP000440004">
    <property type="component" value="Unassembled WGS sequence"/>
</dbReference>